<evidence type="ECO:0000313" key="8">
    <source>
        <dbReference type="RefSeq" id="XP_033782359.1"/>
    </source>
</evidence>
<keyword evidence="6" id="KW-1185">Reference proteome</keyword>
<feature type="compositionally biased region" description="Basic residues" evidence="5">
    <location>
        <begin position="113"/>
        <end position="123"/>
    </location>
</feature>
<dbReference type="GO" id="GO:0032958">
    <property type="term" value="P:inositol phosphate biosynthetic process"/>
    <property type="evidence" value="ECO:0007669"/>
    <property type="project" value="InterPro"/>
</dbReference>
<dbReference type="GO" id="GO:0046854">
    <property type="term" value="P:phosphatidylinositol phosphate biosynthetic process"/>
    <property type="evidence" value="ECO:0007669"/>
    <property type="project" value="TreeGrafter"/>
</dbReference>
<comment type="similarity">
    <text evidence="1 4">Belongs to the inositol phosphokinase (IPK) family.</text>
</comment>
<reference evidence="7 8" key="1">
    <citation type="submission" date="2025-04" db="UniProtKB">
        <authorList>
            <consortium name="RefSeq"/>
        </authorList>
    </citation>
    <scope>IDENTIFICATION</scope>
</reference>
<dbReference type="PANTHER" id="PTHR12400">
    <property type="entry name" value="INOSITOL POLYPHOSPHATE KINASE"/>
    <property type="match status" value="1"/>
</dbReference>
<dbReference type="InterPro" id="IPR038286">
    <property type="entry name" value="IPK_sf"/>
</dbReference>
<feature type="compositionally biased region" description="Basic and acidic residues" evidence="5">
    <location>
        <begin position="395"/>
        <end position="404"/>
    </location>
</feature>
<keyword evidence="2 4" id="KW-0808">Transferase</keyword>
<evidence type="ECO:0000313" key="14">
    <source>
        <dbReference type="RefSeq" id="XP_033782366.1"/>
    </source>
</evidence>
<dbReference type="RefSeq" id="XP_033782358.1">
    <property type="nucleotide sequence ID" value="XM_033926467.1"/>
</dbReference>
<dbReference type="EC" id="2.7.-.-" evidence="4"/>
<evidence type="ECO:0000313" key="10">
    <source>
        <dbReference type="RefSeq" id="XP_033782362.1"/>
    </source>
</evidence>
<dbReference type="Pfam" id="PF03770">
    <property type="entry name" value="IPK"/>
    <property type="match status" value="1"/>
</dbReference>
<feature type="compositionally biased region" description="Polar residues" evidence="5">
    <location>
        <begin position="140"/>
        <end position="150"/>
    </location>
</feature>
<gene>
    <name evidence="7 8 9 10 11 12 13 14" type="primary">IP6K1</name>
</gene>
<feature type="compositionally biased region" description="Low complexity" evidence="5">
    <location>
        <begin position="405"/>
        <end position="418"/>
    </location>
</feature>
<dbReference type="PANTHER" id="PTHR12400:SF73">
    <property type="entry name" value="INOSITOL HEXAKISPHOSPHATE KINASE 1"/>
    <property type="match status" value="1"/>
</dbReference>
<dbReference type="GO" id="GO:0000828">
    <property type="term" value="F:inositol hexakisphosphate kinase activity"/>
    <property type="evidence" value="ECO:0007669"/>
    <property type="project" value="TreeGrafter"/>
</dbReference>
<dbReference type="KEGG" id="gsh:117351317"/>
<evidence type="ECO:0000313" key="6">
    <source>
        <dbReference type="Proteomes" id="UP000515159"/>
    </source>
</evidence>
<accession>A0A6P8Q5K4</accession>
<keyword evidence="3 4" id="KW-0418">Kinase</keyword>
<dbReference type="GO" id="GO:0005634">
    <property type="term" value="C:nucleus"/>
    <property type="evidence" value="ECO:0007669"/>
    <property type="project" value="TreeGrafter"/>
</dbReference>
<dbReference type="AlphaFoldDB" id="A0A6P8Q5K4"/>
<evidence type="ECO:0000256" key="5">
    <source>
        <dbReference type="SAM" id="MobiDB-lite"/>
    </source>
</evidence>
<organism evidence="6 14">
    <name type="scientific">Geotrypetes seraphini</name>
    <name type="common">Gaboon caecilian</name>
    <name type="synonym">Caecilia seraphini</name>
    <dbReference type="NCBI Taxonomy" id="260995"/>
    <lineage>
        <taxon>Eukaryota</taxon>
        <taxon>Metazoa</taxon>
        <taxon>Chordata</taxon>
        <taxon>Craniata</taxon>
        <taxon>Vertebrata</taxon>
        <taxon>Euteleostomi</taxon>
        <taxon>Amphibia</taxon>
        <taxon>Gymnophiona</taxon>
        <taxon>Geotrypetes</taxon>
    </lineage>
</organism>
<evidence type="ECO:0000256" key="1">
    <source>
        <dbReference type="ARBA" id="ARBA00007374"/>
    </source>
</evidence>
<evidence type="ECO:0000313" key="11">
    <source>
        <dbReference type="RefSeq" id="XP_033782363.1"/>
    </source>
</evidence>
<dbReference type="GO" id="GO:0005737">
    <property type="term" value="C:cytoplasm"/>
    <property type="evidence" value="ECO:0007669"/>
    <property type="project" value="TreeGrafter"/>
</dbReference>
<feature type="region of interest" description="Disordered" evidence="5">
    <location>
        <begin position="103"/>
        <end position="151"/>
    </location>
</feature>
<dbReference type="OrthoDB" id="2573163at2759"/>
<evidence type="ECO:0000313" key="9">
    <source>
        <dbReference type="RefSeq" id="XP_033782361.1"/>
    </source>
</evidence>
<dbReference type="Gene3D" id="3.30.470.160">
    <property type="entry name" value="Inositol polyphosphate kinase"/>
    <property type="match status" value="1"/>
</dbReference>
<evidence type="ECO:0000256" key="3">
    <source>
        <dbReference type="ARBA" id="ARBA00022777"/>
    </source>
</evidence>
<dbReference type="RefSeq" id="XP_033782365.1">
    <property type="nucleotide sequence ID" value="XM_033926474.1"/>
</dbReference>
<dbReference type="SUPFAM" id="SSF56104">
    <property type="entry name" value="SAICAR synthase-like"/>
    <property type="match status" value="1"/>
</dbReference>
<dbReference type="RefSeq" id="XP_033782364.1">
    <property type="nucleotide sequence ID" value="XM_033926473.1"/>
</dbReference>
<protein>
    <recommendedName>
        <fullName evidence="4">Kinase</fullName>
        <ecNumber evidence="4">2.7.-.-</ecNumber>
    </recommendedName>
</protein>
<evidence type="ECO:0000256" key="2">
    <source>
        <dbReference type="ARBA" id="ARBA00022679"/>
    </source>
</evidence>
<evidence type="ECO:0000313" key="7">
    <source>
        <dbReference type="RefSeq" id="XP_033782358.1"/>
    </source>
</evidence>
<proteinExistence type="inferred from homology"/>
<evidence type="ECO:0000313" key="13">
    <source>
        <dbReference type="RefSeq" id="XP_033782365.1"/>
    </source>
</evidence>
<dbReference type="RefSeq" id="XP_033782363.1">
    <property type="nucleotide sequence ID" value="XM_033926472.1"/>
</dbReference>
<name>A0A6P8Q5K4_GEOSA</name>
<dbReference type="RefSeq" id="XP_033782361.1">
    <property type="nucleotide sequence ID" value="XM_033926470.1"/>
</dbReference>
<sequence length="469" mass="53783">MCICQTMEVGKYGKKTGQDGVRGVLLEPFVHQVGGHSSMMRYDDHTVCKPLIAREQRFYESLPPEMKEFTPEYKGVVSVCFEGDSDGYINLVAYPFVENEALEQDEVSEREQPRRKHSRRNFHRSSGSTEHKDDKCQGLTGESTESTQEMKSPKLELHMHSDVPFQMLDGNSGLCSEKISFNPWSLQCHKQQLKLMRSESKERKLYKFLLLENVVHHFKFPCILDLKMGTRQHGDDASEEKAARQMKKCEQSTSAAIGVRVCELFRNRVEDATQRLLVVLHCTNSHGELFQQLVMETMREGVILDLMLTNGVFQLDSGHYLCRNKYYGRGLTIEGFRHALYQYLHNGVDLRRDLFHPILSKLRSLLTVLEQQASYRFYSSSLLIIYDGMDQARAEPHTNHKDTCPMDSSQDTSSPDPSLNVDVRMIDFAHSTFKGFRDDPTVHDGPDKGYIFGLENLNNILEGIYGENQ</sequence>
<dbReference type="InterPro" id="IPR005522">
    <property type="entry name" value="IPK"/>
</dbReference>
<dbReference type="RefSeq" id="XP_033782362.1">
    <property type="nucleotide sequence ID" value="XM_033926471.1"/>
</dbReference>
<dbReference type="CTD" id="9807"/>
<evidence type="ECO:0000256" key="4">
    <source>
        <dbReference type="RuleBase" id="RU363090"/>
    </source>
</evidence>
<dbReference type="RefSeq" id="XP_033782366.1">
    <property type="nucleotide sequence ID" value="XM_033926475.1"/>
</dbReference>
<dbReference type="RefSeq" id="XP_033782359.1">
    <property type="nucleotide sequence ID" value="XM_033926468.1"/>
</dbReference>
<feature type="region of interest" description="Disordered" evidence="5">
    <location>
        <begin position="395"/>
        <end position="418"/>
    </location>
</feature>
<dbReference type="Proteomes" id="UP000515159">
    <property type="component" value="Chromosome 17"/>
</dbReference>
<evidence type="ECO:0000313" key="12">
    <source>
        <dbReference type="RefSeq" id="XP_033782364.1"/>
    </source>
</evidence>
<dbReference type="GeneID" id="117351317"/>